<evidence type="ECO:0000256" key="6">
    <source>
        <dbReference type="ARBA" id="ARBA00026060"/>
    </source>
</evidence>
<keyword evidence="9" id="KW-0560">Oxidoreductase</keyword>
<dbReference type="GO" id="GO:0006879">
    <property type="term" value="P:intracellular iron ion homeostasis"/>
    <property type="evidence" value="ECO:0007669"/>
    <property type="project" value="UniProtKB-KW"/>
</dbReference>
<dbReference type="Proteomes" id="UP001489004">
    <property type="component" value="Unassembled WGS sequence"/>
</dbReference>
<dbReference type="InterPro" id="IPR009040">
    <property type="entry name" value="Ferritin-like_diiron"/>
</dbReference>
<feature type="binding site" evidence="8">
    <location>
        <position position="96"/>
    </location>
    <ligand>
        <name>Fe cation</name>
        <dbReference type="ChEBI" id="CHEBI:24875"/>
        <label>1</label>
    </ligand>
</feature>
<evidence type="ECO:0000256" key="3">
    <source>
        <dbReference type="ARBA" id="ARBA00022723"/>
    </source>
</evidence>
<evidence type="ECO:0000256" key="7">
    <source>
        <dbReference type="ARBA" id="ARBA00047990"/>
    </source>
</evidence>
<dbReference type="PANTHER" id="PTHR11431:SF75">
    <property type="entry name" value="FERRITIN"/>
    <property type="match status" value="1"/>
</dbReference>
<evidence type="ECO:0000259" key="10">
    <source>
        <dbReference type="PROSITE" id="PS50905"/>
    </source>
</evidence>
<accession>A0AAW1QNV6</accession>
<dbReference type="InterPro" id="IPR009078">
    <property type="entry name" value="Ferritin-like_SF"/>
</dbReference>
<evidence type="ECO:0000256" key="1">
    <source>
        <dbReference type="ARBA" id="ARBA00007513"/>
    </source>
</evidence>
<keyword evidence="4 8" id="KW-0408">Iron</keyword>
<feature type="binding site" evidence="8">
    <location>
        <position position="61"/>
    </location>
    <ligand>
        <name>Fe cation</name>
        <dbReference type="ChEBI" id="CHEBI:24875"/>
        <label>1</label>
    </ligand>
</feature>
<dbReference type="GO" id="GO:0008198">
    <property type="term" value="F:ferrous iron binding"/>
    <property type="evidence" value="ECO:0007669"/>
    <property type="project" value="TreeGrafter"/>
</dbReference>
<dbReference type="PANTHER" id="PTHR11431">
    <property type="entry name" value="FERRITIN"/>
    <property type="match status" value="1"/>
</dbReference>
<comment type="subunit">
    <text evidence="6">Oligomer of 24 subunits. There are two types of subunits: L (light) chain and H (heavy) chain. The major chain can be light or heavy, depending on the species and tissue type. The functional molecule forms a roughly spherical shell with a diameter of 12 nm and contains a central cavity into which the insoluble mineral iron core is deposited.</text>
</comment>
<keyword evidence="3 8" id="KW-0479">Metal-binding</keyword>
<dbReference type="CDD" id="cd01056">
    <property type="entry name" value="Euk_Ferritin"/>
    <property type="match status" value="1"/>
</dbReference>
<dbReference type="InterPro" id="IPR008331">
    <property type="entry name" value="Ferritin_DPS_dom"/>
</dbReference>
<dbReference type="InterPro" id="IPR001519">
    <property type="entry name" value="Ferritin"/>
</dbReference>
<reference evidence="11 12" key="1">
    <citation type="journal article" date="2024" name="Nat. Commun.">
        <title>Phylogenomics reveals the evolutionary origins of lichenization in chlorophyte algae.</title>
        <authorList>
            <person name="Puginier C."/>
            <person name="Libourel C."/>
            <person name="Otte J."/>
            <person name="Skaloud P."/>
            <person name="Haon M."/>
            <person name="Grisel S."/>
            <person name="Petersen M."/>
            <person name="Berrin J.G."/>
            <person name="Delaux P.M."/>
            <person name="Dal Grande F."/>
            <person name="Keller J."/>
        </authorList>
    </citation>
    <scope>NUCLEOTIDE SEQUENCE [LARGE SCALE GENOMIC DNA]</scope>
    <source>
        <strain evidence="11 12">SAG 2043</strain>
    </source>
</reference>
<evidence type="ECO:0000256" key="2">
    <source>
        <dbReference type="ARBA" id="ARBA00022434"/>
    </source>
</evidence>
<feature type="binding site" evidence="8">
    <location>
        <position position="145"/>
    </location>
    <ligand>
        <name>Fe cation</name>
        <dbReference type="ChEBI" id="CHEBI:24875"/>
        <label>1</label>
    </ligand>
</feature>
<evidence type="ECO:0000313" key="11">
    <source>
        <dbReference type="EMBL" id="KAK9823158.1"/>
    </source>
</evidence>
<keyword evidence="2 9" id="KW-0409">Iron storage</keyword>
<comment type="catalytic activity">
    <reaction evidence="7 9">
        <text>4 Fe(2+) + O2 + 4 H(+) = 4 Fe(3+) + 2 H2O</text>
        <dbReference type="Rhea" id="RHEA:11148"/>
        <dbReference type="ChEBI" id="CHEBI:15377"/>
        <dbReference type="ChEBI" id="CHEBI:15378"/>
        <dbReference type="ChEBI" id="CHEBI:15379"/>
        <dbReference type="ChEBI" id="CHEBI:29033"/>
        <dbReference type="ChEBI" id="CHEBI:29034"/>
        <dbReference type="EC" id="1.16.3.1"/>
    </reaction>
</comment>
<dbReference type="GO" id="GO:0008199">
    <property type="term" value="F:ferric iron binding"/>
    <property type="evidence" value="ECO:0007669"/>
    <property type="project" value="InterPro"/>
</dbReference>
<sequence>MPGNKSTKNLAKQENIAFEPLNEVKQQLQTVSAAEDTNKSFARMFYEPESEAAVNEQINIEYNISYVYHAMWAYFDRDNVGLPGLAAYFKEHSDQERRRAELLMTFQNVRGGRVKLKAISPPEMDFDQPEKGDALYTMELALALEKLNFQKLKHLHDVAEQADGEFLTPQAQTVKDVAVHVAQLRRVGKGHGTWHFDRELRESLDSAEKIA</sequence>
<evidence type="ECO:0000256" key="9">
    <source>
        <dbReference type="RuleBase" id="RU361145"/>
    </source>
</evidence>
<feature type="binding site" evidence="8">
    <location>
        <position position="170"/>
    </location>
    <ligand>
        <name>Fe cation</name>
        <dbReference type="ChEBI" id="CHEBI:24875"/>
        <label>1</label>
    </ligand>
</feature>
<evidence type="ECO:0000256" key="4">
    <source>
        <dbReference type="ARBA" id="ARBA00023004"/>
    </source>
</evidence>
<comment type="function">
    <text evidence="9">Stores iron in a soluble, non-toxic, readily available form. Important for iron homeostasis. Iron is taken up in the ferrous form and deposited as ferric hydroxides after oxidation.</text>
</comment>
<dbReference type="EMBL" id="JALJOR010000002">
    <property type="protein sequence ID" value="KAK9823158.1"/>
    <property type="molecule type" value="Genomic_DNA"/>
</dbReference>
<organism evidence="11 12">
    <name type="scientific">[Myrmecia] bisecta</name>
    <dbReference type="NCBI Taxonomy" id="41462"/>
    <lineage>
        <taxon>Eukaryota</taxon>
        <taxon>Viridiplantae</taxon>
        <taxon>Chlorophyta</taxon>
        <taxon>core chlorophytes</taxon>
        <taxon>Trebouxiophyceae</taxon>
        <taxon>Trebouxiales</taxon>
        <taxon>Trebouxiaceae</taxon>
        <taxon>Myrmecia</taxon>
    </lineage>
</organism>
<gene>
    <name evidence="11" type="ORF">WJX72_000696</name>
</gene>
<dbReference type="PROSITE" id="PS50905">
    <property type="entry name" value="FERRITIN_LIKE"/>
    <property type="match status" value="1"/>
</dbReference>
<evidence type="ECO:0000256" key="5">
    <source>
        <dbReference type="ARBA" id="ARBA00025111"/>
    </source>
</evidence>
<feature type="domain" description="Ferritin-like diiron" evidence="10">
    <location>
        <begin position="44"/>
        <end position="195"/>
    </location>
</feature>
<dbReference type="GO" id="GO:0006826">
    <property type="term" value="P:iron ion transport"/>
    <property type="evidence" value="ECO:0007669"/>
    <property type="project" value="InterPro"/>
</dbReference>
<dbReference type="GO" id="GO:0005737">
    <property type="term" value="C:cytoplasm"/>
    <property type="evidence" value="ECO:0007669"/>
    <property type="project" value="TreeGrafter"/>
</dbReference>
<name>A0AAW1QNV6_9CHLO</name>
<keyword evidence="12" id="KW-1185">Reference proteome</keyword>
<comment type="function">
    <text evidence="5">Stores iron in a soluble, non-toxic, readily available form. Important for iron homeostasis. Has ferroxidase activity. Iron is taken up in the ferrous form and deposited as ferric hydroxides after oxidation.</text>
</comment>
<comment type="similarity">
    <text evidence="1 9">Belongs to the ferritin family.</text>
</comment>
<dbReference type="InterPro" id="IPR012347">
    <property type="entry name" value="Ferritin-like"/>
</dbReference>
<protein>
    <recommendedName>
        <fullName evidence="9">Ferritin</fullName>
        <ecNumber evidence="9">1.16.3.1</ecNumber>
    </recommendedName>
</protein>
<dbReference type="EC" id="1.16.3.1" evidence="9"/>
<dbReference type="Pfam" id="PF00210">
    <property type="entry name" value="Ferritin"/>
    <property type="match status" value="1"/>
</dbReference>
<evidence type="ECO:0000256" key="8">
    <source>
        <dbReference type="PIRSR" id="PIRSR601519-1"/>
    </source>
</evidence>
<dbReference type="AlphaFoldDB" id="A0AAW1QNV6"/>
<dbReference type="SUPFAM" id="SSF47240">
    <property type="entry name" value="Ferritin-like"/>
    <property type="match status" value="1"/>
</dbReference>
<evidence type="ECO:0000313" key="12">
    <source>
        <dbReference type="Proteomes" id="UP001489004"/>
    </source>
</evidence>
<dbReference type="Gene3D" id="1.20.1260.10">
    <property type="match status" value="1"/>
</dbReference>
<comment type="caution">
    <text evidence="11">The sequence shown here is derived from an EMBL/GenBank/DDBJ whole genome shotgun (WGS) entry which is preliminary data.</text>
</comment>
<proteinExistence type="inferred from homology"/>
<dbReference type="GO" id="GO:0004322">
    <property type="term" value="F:ferroxidase activity"/>
    <property type="evidence" value="ECO:0007669"/>
    <property type="project" value="UniProtKB-EC"/>
</dbReference>